<organism evidence="2 3">
    <name type="scientific">Allotamlana fucoidanivorans</name>
    <dbReference type="NCBI Taxonomy" id="2583814"/>
    <lineage>
        <taxon>Bacteria</taxon>
        <taxon>Pseudomonadati</taxon>
        <taxon>Bacteroidota</taxon>
        <taxon>Flavobacteriia</taxon>
        <taxon>Flavobacteriales</taxon>
        <taxon>Flavobacteriaceae</taxon>
        <taxon>Allotamlana</taxon>
    </lineage>
</organism>
<evidence type="ECO:0000313" key="3">
    <source>
        <dbReference type="Proteomes" id="UP000308713"/>
    </source>
</evidence>
<dbReference type="EMBL" id="VDCS01000018">
    <property type="protein sequence ID" value="TNJ41527.1"/>
    <property type="molecule type" value="Genomic_DNA"/>
</dbReference>
<dbReference type="SUPFAM" id="SSF54909">
    <property type="entry name" value="Dimeric alpha+beta barrel"/>
    <property type="match status" value="1"/>
</dbReference>
<dbReference type="InterPro" id="IPR021708">
    <property type="entry name" value="DUF3291"/>
</dbReference>
<comment type="caution">
    <text evidence="2">The sequence shown here is derived from an EMBL/GenBank/DDBJ whole genome shotgun (WGS) entry which is preliminary data.</text>
</comment>
<protein>
    <submittedName>
        <fullName evidence="2">DUF3291 domain-containing protein</fullName>
    </submittedName>
</protein>
<dbReference type="Proteomes" id="UP000308713">
    <property type="component" value="Unassembled WGS sequence"/>
</dbReference>
<reference evidence="2 3" key="1">
    <citation type="submission" date="2019-05" db="EMBL/GenBank/DDBJ databases">
        <title>Tamlana fucoidanivorans sp. nov., isolated from the surface of algae collected from Fujian province in China.</title>
        <authorList>
            <person name="Li J."/>
        </authorList>
    </citation>
    <scope>NUCLEOTIDE SEQUENCE [LARGE SCALE GENOMIC DNA]</scope>
    <source>
        <strain evidence="2 3">CW2-9</strain>
    </source>
</reference>
<sequence length="159" mass="18633">MHAFQLAQVNIAEVLAPLNDPIMQDFVGNVDHINAMADASEGFIWRMNDEDKDEGAKIFQNNALVINISVWKDFESLFKFTYQTGHVDIFKRKKAWFKKMNRMHMAFWYIPKGYKPTFQDAKYRLDYLNSYGESPFAFSFKSKFLVDDFLNYKPLNASS</sequence>
<accession>A0A5C4SDE7</accession>
<evidence type="ECO:0000313" key="2">
    <source>
        <dbReference type="EMBL" id="TNJ41527.1"/>
    </source>
</evidence>
<dbReference type="Pfam" id="PF11695">
    <property type="entry name" value="DUF3291"/>
    <property type="match status" value="1"/>
</dbReference>
<dbReference type="OrthoDB" id="2376237at2"/>
<dbReference type="AlphaFoldDB" id="A0A5C4SDE7"/>
<gene>
    <name evidence="2" type="ORF">FGF67_15745</name>
</gene>
<dbReference type="RefSeq" id="WP_139698723.1">
    <property type="nucleotide sequence ID" value="NZ_CP074074.1"/>
</dbReference>
<dbReference type="InterPro" id="IPR011008">
    <property type="entry name" value="Dimeric_a/b-barrel"/>
</dbReference>
<feature type="domain" description="DUF3291" evidence="1">
    <location>
        <begin position="6"/>
        <end position="142"/>
    </location>
</feature>
<name>A0A5C4SDE7_9FLAO</name>
<keyword evidence="3" id="KW-1185">Reference proteome</keyword>
<evidence type="ECO:0000259" key="1">
    <source>
        <dbReference type="Pfam" id="PF11695"/>
    </source>
</evidence>
<proteinExistence type="predicted"/>